<dbReference type="AlphaFoldDB" id="A0A4R5V8S9"/>
<protein>
    <submittedName>
        <fullName evidence="2">VOC family protein</fullName>
    </submittedName>
</protein>
<dbReference type="PROSITE" id="PS51819">
    <property type="entry name" value="VOC"/>
    <property type="match status" value="1"/>
</dbReference>
<dbReference type="InterPro" id="IPR037523">
    <property type="entry name" value="VOC_core"/>
</dbReference>
<gene>
    <name evidence="2" type="ORF">E1898_04590</name>
</gene>
<comment type="caution">
    <text evidence="2">The sequence shown here is derived from an EMBL/GenBank/DDBJ whole genome shotgun (WGS) entry which is preliminary data.</text>
</comment>
<name>A0A4R5V8S9_9BACT</name>
<evidence type="ECO:0000313" key="3">
    <source>
        <dbReference type="Proteomes" id="UP000295438"/>
    </source>
</evidence>
<dbReference type="Gene3D" id="3.10.180.10">
    <property type="entry name" value="2,3-Dihydroxybiphenyl 1,2-Dioxygenase, domain 1"/>
    <property type="match status" value="1"/>
</dbReference>
<dbReference type="CDD" id="cd06587">
    <property type="entry name" value="VOC"/>
    <property type="match status" value="1"/>
</dbReference>
<dbReference type="RefSeq" id="WP_133390024.1">
    <property type="nucleotide sequence ID" value="NZ_SMUW01000028.1"/>
</dbReference>
<evidence type="ECO:0000259" key="1">
    <source>
        <dbReference type="PROSITE" id="PS51819"/>
    </source>
</evidence>
<accession>A0A4R5V8S9</accession>
<dbReference type="SUPFAM" id="SSF54593">
    <property type="entry name" value="Glyoxalase/Bleomycin resistance protein/Dihydroxybiphenyl dioxygenase"/>
    <property type="match status" value="1"/>
</dbReference>
<evidence type="ECO:0000313" key="2">
    <source>
        <dbReference type="EMBL" id="TDK47956.1"/>
    </source>
</evidence>
<keyword evidence="3" id="KW-1185">Reference proteome</keyword>
<dbReference type="Proteomes" id="UP000295438">
    <property type="component" value="Unassembled WGS sequence"/>
</dbReference>
<organism evidence="2 3">
    <name type="scientific">Algoriphagus formosus</name>
    <dbReference type="NCBI Taxonomy" id="2007308"/>
    <lineage>
        <taxon>Bacteria</taxon>
        <taxon>Pseudomonadati</taxon>
        <taxon>Bacteroidota</taxon>
        <taxon>Cytophagia</taxon>
        <taxon>Cytophagales</taxon>
        <taxon>Cyclobacteriaceae</taxon>
        <taxon>Algoriphagus</taxon>
    </lineage>
</organism>
<sequence length="218" mass="25452">MEIWTLVLQSANLEKTRRFYQEKLGFEILLQDENKLVFQVGFSKLIFEKVEVESSPQYHYAFLIPYNSIEQAYQWLLDRVQILNSESGPIVDFKSWKAKSVYFEDSLGNILEFIERSDLQNEINDDFSSQSILCINEIGIVGNSPLEIAEKIRNDSGLDYFSKGPKKSDFMVLGEDSGLLIISKEGRNWYPTLKPSKPFPVRFEIKKGDKETWFEWHK</sequence>
<feature type="domain" description="VOC" evidence="1">
    <location>
        <begin position="2"/>
        <end position="116"/>
    </location>
</feature>
<dbReference type="EMBL" id="SMUW01000028">
    <property type="protein sequence ID" value="TDK47956.1"/>
    <property type="molecule type" value="Genomic_DNA"/>
</dbReference>
<proteinExistence type="predicted"/>
<dbReference type="InterPro" id="IPR029068">
    <property type="entry name" value="Glyas_Bleomycin-R_OHBP_Dase"/>
</dbReference>
<reference evidence="2 3" key="1">
    <citation type="submission" date="2019-03" db="EMBL/GenBank/DDBJ databases">
        <title>Algoriphagus aquimaris sp. nov., isolated form marine sediment in Pohang, Korea.</title>
        <authorList>
            <person name="Kim J."/>
            <person name="Yoon S.-H."/>
            <person name="Lee S.-S."/>
        </authorList>
    </citation>
    <scope>NUCLEOTIDE SEQUENCE [LARGE SCALE GENOMIC DNA]</scope>
    <source>
        <strain evidence="2 3">F21</strain>
    </source>
</reference>